<keyword evidence="3" id="KW-0804">Transcription</keyword>
<protein>
    <submittedName>
        <fullName evidence="5">DNA-binding transcriptional regulator</fullName>
    </submittedName>
</protein>
<dbReference type="PANTHER" id="PTHR36511:SF3">
    <property type="entry name" value="ANTITOXIN HIGA-2"/>
    <property type="match status" value="1"/>
</dbReference>
<evidence type="ECO:0000313" key="6">
    <source>
        <dbReference type="Proteomes" id="UP000286912"/>
    </source>
</evidence>
<dbReference type="InterPro" id="IPR010982">
    <property type="entry name" value="Lambda_DNA-bd_dom_sf"/>
</dbReference>
<dbReference type="PANTHER" id="PTHR36511">
    <property type="entry name" value="MERR FAMILY BACTERIAL REGULATORY PROTEIN"/>
    <property type="match status" value="1"/>
</dbReference>
<gene>
    <name evidence="5" type="ORF">ELY37_11395</name>
</gene>
<dbReference type="OrthoDB" id="9799384at2"/>
<dbReference type="Proteomes" id="UP000286912">
    <property type="component" value="Unassembled WGS sequence"/>
</dbReference>
<keyword evidence="2 5" id="KW-0238">DNA-binding</keyword>
<evidence type="ECO:0000256" key="3">
    <source>
        <dbReference type="ARBA" id="ARBA00023163"/>
    </source>
</evidence>
<proteinExistence type="predicted"/>
<dbReference type="RefSeq" id="WP_126981797.1">
    <property type="nucleotide sequence ID" value="NZ_RZHC01000019.1"/>
</dbReference>
<evidence type="ECO:0000256" key="1">
    <source>
        <dbReference type="ARBA" id="ARBA00023015"/>
    </source>
</evidence>
<comment type="caution">
    <text evidence="5">The sequence shown here is derived from an EMBL/GenBank/DDBJ whole genome shotgun (WGS) entry which is preliminary data.</text>
</comment>
<feature type="domain" description="HTH cro/C1-type" evidence="4">
    <location>
        <begin position="46"/>
        <end position="89"/>
    </location>
</feature>
<dbReference type="InterPro" id="IPR001387">
    <property type="entry name" value="Cro/C1-type_HTH"/>
</dbReference>
<dbReference type="EMBL" id="RZHD01000005">
    <property type="protein sequence ID" value="RUR46552.1"/>
    <property type="molecule type" value="Genomic_DNA"/>
</dbReference>
<keyword evidence="1" id="KW-0805">Transcription regulation</keyword>
<accession>A0A433LCX4</accession>
<sequence length="101" mass="11160">MDKSILDMVHATAQDLHAAGVMKETTLREFDALCLPPVKEYTAIQIKRIRTKNHASQGVFAAYLNTSVSTVQKWEQGQKKPNGPSLKLLNLVAEKGLEILA</sequence>
<organism evidence="5 6">
    <name type="scientific">Vreelandella populi</name>
    <dbReference type="NCBI Taxonomy" id="2498858"/>
    <lineage>
        <taxon>Bacteria</taxon>
        <taxon>Pseudomonadati</taxon>
        <taxon>Pseudomonadota</taxon>
        <taxon>Gammaproteobacteria</taxon>
        <taxon>Oceanospirillales</taxon>
        <taxon>Halomonadaceae</taxon>
        <taxon>Vreelandella</taxon>
    </lineage>
</organism>
<dbReference type="Pfam" id="PF01381">
    <property type="entry name" value="HTH_3"/>
    <property type="match status" value="1"/>
</dbReference>
<dbReference type="CDD" id="cd00093">
    <property type="entry name" value="HTH_XRE"/>
    <property type="match status" value="1"/>
</dbReference>
<dbReference type="AlphaFoldDB" id="A0A433LCX4"/>
<reference evidence="5 6" key="1">
    <citation type="submission" date="2018-12" db="EMBL/GenBank/DDBJ databases">
        <title>three novel Halomonas strain isolated from plants.</title>
        <authorList>
            <person name="Sun C."/>
        </authorList>
    </citation>
    <scope>NUCLEOTIDE SEQUENCE [LARGE SCALE GENOMIC DNA]</scope>
    <source>
        <strain evidence="5 6">RC</strain>
    </source>
</reference>
<dbReference type="Gene3D" id="1.10.260.40">
    <property type="entry name" value="lambda repressor-like DNA-binding domains"/>
    <property type="match status" value="1"/>
</dbReference>
<dbReference type="InterPro" id="IPR052359">
    <property type="entry name" value="HTH-type_reg/antitoxin"/>
</dbReference>
<evidence type="ECO:0000256" key="2">
    <source>
        <dbReference type="ARBA" id="ARBA00023125"/>
    </source>
</evidence>
<keyword evidence="6" id="KW-1185">Reference proteome</keyword>
<dbReference type="GO" id="GO:0003677">
    <property type="term" value="F:DNA binding"/>
    <property type="evidence" value="ECO:0007669"/>
    <property type="project" value="UniProtKB-KW"/>
</dbReference>
<dbReference type="SUPFAM" id="SSF47413">
    <property type="entry name" value="lambda repressor-like DNA-binding domains"/>
    <property type="match status" value="1"/>
</dbReference>
<evidence type="ECO:0000259" key="4">
    <source>
        <dbReference type="PROSITE" id="PS50943"/>
    </source>
</evidence>
<name>A0A433LCX4_9GAMM</name>
<evidence type="ECO:0000313" key="5">
    <source>
        <dbReference type="EMBL" id="RUR46552.1"/>
    </source>
</evidence>
<dbReference type="PROSITE" id="PS50943">
    <property type="entry name" value="HTH_CROC1"/>
    <property type="match status" value="1"/>
</dbReference>